<reference evidence="3" key="1">
    <citation type="journal article" date="2016" name="Nat. Commun.">
        <title>The Gonium pectorale genome demonstrates co-option of cell cycle regulation during the evolution of multicellularity.</title>
        <authorList>
            <person name="Hanschen E.R."/>
            <person name="Marriage T.N."/>
            <person name="Ferris P.J."/>
            <person name="Hamaji T."/>
            <person name="Toyoda A."/>
            <person name="Fujiyama A."/>
            <person name="Neme R."/>
            <person name="Noguchi H."/>
            <person name="Minakuchi Y."/>
            <person name="Suzuki M."/>
            <person name="Kawai-Toyooka H."/>
            <person name="Smith D.R."/>
            <person name="Sparks H."/>
            <person name="Anderson J."/>
            <person name="Bakaric R."/>
            <person name="Luria V."/>
            <person name="Karger A."/>
            <person name="Kirschner M.W."/>
            <person name="Durand P.M."/>
            <person name="Michod R.E."/>
            <person name="Nozaki H."/>
            <person name="Olson B.J."/>
        </authorList>
    </citation>
    <scope>NUCLEOTIDE SEQUENCE [LARGE SCALE GENOMIC DNA]</scope>
    <source>
        <strain evidence="3">NIES-2863</strain>
    </source>
</reference>
<evidence type="ECO:0000313" key="3">
    <source>
        <dbReference type="Proteomes" id="UP000075714"/>
    </source>
</evidence>
<feature type="chain" id="PRO_5007562023" evidence="1">
    <location>
        <begin position="26"/>
        <end position="89"/>
    </location>
</feature>
<feature type="signal peptide" evidence="1">
    <location>
        <begin position="1"/>
        <end position="25"/>
    </location>
</feature>
<gene>
    <name evidence="2" type="ORF">GPECTOR_26g612</name>
</gene>
<dbReference type="AlphaFoldDB" id="A0A150GFU6"/>
<comment type="caution">
    <text evidence="2">The sequence shown here is derived from an EMBL/GenBank/DDBJ whole genome shotgun (WGS) entry which is preliminary data.</text>
</comment>
<accession>A0A150GFU6</accession>
<sequence length="89" mass="10279">MSRNAMFRLPLDAYFLLFPISCAAAALVTMVARVPARDPEATRNPAFYEDEKYAAQVGRQYENDIKSLFDMRIRARKFTVFNNEVEIPK</sequence>
<keyword evidence="1" id="KW-0732">Signal</keyword>
<proteinExistence type="predicted"/>
<evidence type="ECO:0000256" key="1">
    <source>
        <dbReference type="SAM" id="SignalP"/>
    </source>
</evidence>
<dbReference type="OrthoDB" id="528672at2759"/>
<dbReference type="EMBL" id="LSYV01000027">
    <property type="protein sequence ID" value="KXZ48709.1"/>
    <property type="molecule type" value="Genomic_DNA"/>
</dbReference>
<organism evidence="2 3">
    <name type="scientific">Gonium pectorale</name>
    <name type="common">Green alga</name>
    <dbReference type="NCBI Taxonomy" id="33097"/>
    <lineage>
        <taxon>Eukaryota</taxon>
        <taxon>Viridiplantae</taxon>
        <taxon>Chlorophyta</taxon>
        <taxon>core chlorophytes</taxon>
        <taxon>Chlorophyceae</taxon>
        <taxon>CS clade</taxon>
        <taxon>Chlamydomonadales</taxon>
        <taxon>Volvocaceae</taxon>
        <taxon>Gonium</taxon>
    </lineage>
</organism>
<evidence type="ECO:0000313" key="2">
    <source>
        <dbReference type="EMBL" id="KXZ48709.1"/>
    </source>
</evidence>
<keyword evidence="3" id="KW-1185">Reference proteome</keyword>
<name>A0A150GFU6_GONPE</name>
<protein>
    <submittedName>
        <fullName evidence="2">Uncharacterized protein</fullName>
    </submittedName>
</protein>
<dbReference type="Proteomes" id="UP000075714">
    <property type="component" value="Unassembled WGS sequence"/>
</dbReference>